<dbReference type="GO" id="GO:0070402">
    <property type="term" value="F:NADPH binding"/>
    <property type="evidence" value="ECO:0007669"/>
    <property type="project" value="TreeGrafter"/>
</dbReference>
<protein>
    <submittedName>
        <fullName evidence="4">NAD(P)H-quinone oxidoreductase</fullName>
    </submittedName>
</protein>
<dbReference type="InterPro" id="IPR036291">
    <property type="entry name" value="NAD(P)-bd_dom_sf"/>
</dbReference>
<dbReference type="InterPro" id="IPR013149">
    <property type="entry name" value="ADH-like_C"/>
</dbReference>
<evidence type="ECO:0000256" key="2">
    <source>
        <dbReference type="ARBA" id="ARBA00023002"/>
    </source>
</evidence>
<gene>
    <name evidence="4" type="ORF">D5H75_17680</name>
</gene>
<dbReference type="Pfam" id="PF08240">
    <property type="entry name" value="ADH_N"/>
    <property type="match status" value="1"/>
</dbReference>
<name>A0A3A4AXU2_9ACTN</name>
<reference evidence="4 5" key="1">
    <citation type="submission" date="2018-09" db="EMBL/GenBank/DDBJ databases">
        <title>YIM 75507 draft genome.</title>
        <authorList>
            <person name="Tang S."/>
            <person name="Feng Y."/>
        </authorList>
    </citation>
    <scope>NUCLEOTIDE SEQUENCE [LARGE SCALE GENOMIC DNA]</scope>
    <source>
        <strain evidence="4 5">YIM 75507</strain>
    </source>
</reference>
<dbReference type="CDD" id="cd05276">
    <property type="entry name" value="p53_inducible_oxidoreductase"/>
    <property type="match status" value="1"/>
</dbReference>
<dbReference type="InterPro" id="IPR014189">
    <property type="entry name" value="Quinone_OxRdtase_PIG3"/>
</dbReference>
<dbReference type="PANTHER" id="PTHR48106">
    <property type="entry name" value="QUINONE OXIDOREDUCTASE PIG3-RELATED"/>
    <property type="match status" value="1"/>
</dbReference>
<dbReference type="Gene3D" id="3.90.180.10">
    <property type="entry name" value="Medium-chain alcohol dehydrogenases, catalytic domain"/>
    <property type="match status" value="1"/>
</dbReference>
<dbReference type="Proteomes" id="UP000265768">
    <property type="component" value="Unassembled WGS sequence"/>
</dbReference>
<dbReference type="OrthoDB" id="9780520at2"/>
<dbReference type="InterPro" id="IPR013154">
    <property type="entry name" value="ADH-like_N"/>
</dbReference>
<proteinExistence type="predicted"/>
<comment type="caution">
    <text evidence="4">The sequence shown here is derived from an EMBL/GenBank/DDBJ whole genome shotgun (WGS) entry which is preliminary data.</text>
</comment>
<dbReference type="InterPro" id="IPR020843">
    <property type="entry name" value="ER"/>
</dbReference>
<dbReference type="SUPFAM" id="SSF51735">
    <property type="entry name" value="NAD(P)-binding Rossmann-fold domains"/>
    <property type="match status" value="1"/>
</dbReference>
<dbReference type="InterPro" id="IPR011032">
    <property type="entry name" value="GroES-like_sf"/>
</dbReference>
<keyword evidence="1" id="KW-0521">NADP</keyword>
<dbReference type="GO" id="GO:0016651">
    <property type="term" value="F:oxidoreductase activity, acting on NAD(P)H"/>
    <property type="evidence" value="ECO:0007669"/>
    <property type="project" value="TreeGrafter"/>
</dbReference>
<dbReference type="EMBL" id="QZEY01000005">
    <property type="protein sequence ID" value="RJL32224.1"/>
    <property type="molecule type" value="Genomic_DNA"/>
</dbReference>
<organism evidence="4 5">
    <name type="scientific">Bailinhaonella thermotolerans</name>
    <dbReference type="NCBI Taxonomy" id="1070861"/>
    <lineage>
        <taxon>Bacteria</taxon>
        <taxon>Bacillati</taxon>
        <taxon>Actinomycetota</taxon>
        <taxon>Actinomycetes</taxon>
        <taxon>Streptosporangiales</taxon>
        <taxon>Streptosporangiaceae</taxon>
        <taxon>Bailinhaonella</taxon>
    </lineage>
</organism>
<dbReference type="Pfam" id="PF00107">
    <property type="entry name" value="ADH_zinc_N"/>
    <property type="match status" value="1"/>
</dbReference>
<evidence type="ECO:0000256" key="1">
    <source>
        <dbReference type="ARBA" id="ARBA00022857"/>
    </source>
</evidence>
<dbReference type="NCBIfam" id="TIGR02824">
    <property type="entry name" value="quinone_pig3"/>
    <property type="match status" value="1"/>
</dbReference>
<dbReference type="SMART" id="SM00829">
    <property type="entry name" value="PKS_ER"/>
    <property type="match status" value="1"/>
</dbReference>
<evidence type="ECO:0000313" key="5">
    <source>
        <dbReference type="Proteomes" id="UP000265768"/>
    </source>
</evidence>
<dbReference type="PANTHER" id="PTHR48106:SF8">
    <property type="entry name" value="OS02G0805600 PROTEIN"/>
    <property type="match status" value="1"/>
</dbReference>
<accession>A0A3A4AXU2</accession>
<sequence length="320" mass="33726">MRAIVISEPGASDVLRWQEVPEPVAGPGEVIVEVAATAVNRADLMQRQGHYPPPPGAPPYPGLECSGYISALGEGVTEWEIGQEVCALLAGGGYAERVAVPQEQLMPVPGNTGVREAAALPEVACTVWSNLFMVAGLREGETLLVHGGASGIGTLAIQLAKAYGARVIVTAGSAAKLERCKELGADVVINYREEDFAERVRGEADVVLDIMGAKYLPGNVDALAIGGRLVVIGLQGGRRGELDLGALLTKRASVHATTLRSRPLAEKAEIVRGVRENVWPLVATGAVRPIIHTTVPMEDAARAHRIVEASEHVGKVLLTR</sequence>
<keyword evidence="5" id="KW-1185">Reference proteome</keyword>
<dbReference type="RefSeq" id="WP_119927544.1">
    <property type="nucleotide sequence ID" value="NZ_QZEY01000005.1"/>
</dbReference>
<dbReference type="SUPFAM" id="SSF50129">
    <property type="entry name" value="GroES-like"/>
    <property type="match status" value="1"/>
</dbReference>
<dbReference type="Gene3D" id="3.40.50.720">
    <property type="entry name" value="NAD(P)-binding Rossmann-like Domain"/>
    <property type="match status" value="1"/>
</dbReference>
<evidence type="ECO:0000259" key="3">
    <source>
        <dbReference type="SMART" id="SM00829"/>
    </source>
</evidence>
<dbReference type="AlphaFoldDB" id="A0A3A4AXU2"/>
<evidence type="ECO:0000313" key="4">
    <source>
        <dbReference type="EMBL" id="RJL32224.1"/>
    </source>
</evidence>
<feature type="domain" description="Enoyl reductase (ER)" evidence="3">
    <location>
        <begin position="10"/>
        <end position="318"/>
    </location>
</feature>
<keyword evidence="2" id="KW-0560">Oxidoreductase</keyword>